<comment type="caution">
    <text evidence="3">The sequence shown here is derived from an EMBL/GenBank/DDBJ whole genome shotgun (WGS) entry which is preliminary data.</text>
</comment>
<proteinExistence type="predicted"/>
<name>A0A0G0B4G2_9BACT</name>
<keyword evidence="2" id="KW-0472">Membrane</keyword>
<dbReference type="AlphaFoldDB" id="A0A0G0B4G2"/>
<feature type="compositionally biased region" description="Acidic residues" evidence="1">
    <location>
        <begin position="51"/>
        <end position="65"/>
    </location>
</feature>
<gene>
    <name evidence="3" type="ORF">UR61_C0049G0006</name>
</gene>
<accession>A0A0G0B4G2</accession>
<feature type="region of interest" description="Disordered" evidence="1">
    <location>
        <begin position="51"/>
        <end position="70"/>
    </location>
</feature>
<evidence type="ECO:0000256" key="2">
    <source>
        <dbReference type="SAM" id="Phobius"/>
    </source>
</evidence>
<evidence type="ECO:0000313" key="4">
    <source>
        <dbReference type="Proteomes" id="UP000033866"/>
    </source>
</evidence>
<dbReference type="Proteomes" id="UP000033866">
    <property type="component" value="Unassembled WGS sequence"/>
</dbReference>
<organism evidence="3 4">
    <name type="scientific">candidate division WS6 bacterium GW2011_GWE1_34_7</name>
    <dbReference type="NCBI Taxonomy" id="1619093"/>
    <lineage>
        <taxon>Bacteria</taxon>
        <taxon>Candidatus Dojkabacteria</taxon>
    </lineage>
</organism>
<protein>
    <submittedName>
        <fullName evidence="3">Uncharacterized protein</fullName>
    </submittedName>
</protein>
<evidence type="ECO:0000313" key="3">
    <source>
        <dbReference type="EMBL" id="KKP64283.1"/>
    </source>
</evidence>
<feature type="non-terminal residue" evidence="3">
    <location>
        <position position="101"/>
    </location>
</feature>
<evidence type="ECO:0000256" key="1">
    <source>
        <dbReference type="SAM" id="MobiDB-lite"/>
    </source>
</evidence>
<keyword evidence="2" id="KW-1133">Transmembrane helix</keyword>
<keyword evidence="2" id="KW-0812">Transmembrane</keyword>
<dbReference type="EMBL" id="LBPV01000049">
    <property type="protein sequence ID" value="KKP64283.1"/>
    <property type="molecule type" value="Genomic_DNA"/>
</dbReference>
<feature type="transmembrane region" description="Helical" evidence="2">
    <location>
        <begin position="12"/>
        <end position="32"/>
    </location>
</feature>
<reference evidence="3 4" key="1">
    <citation type="journal article" date="2015" name="Nature">
        <title>rRNA introns, odd ribosomes, and small enigmatic genomes across a large radiation of phyla.</title>
        <authorList>
            <person name="Brown C.T."/>
            <person name="Hug L.A."/>
            <person name="Thomas B.C."/>
            <person name="Sharon I."/>
            <person name="Castelle C.J."/>
            <person name="Singh A."/>
            <person name="Wilkins M.J."/>
            <person name="Williams K.H."/>
            <person name="Banfield J.F."/>
        </authorList>
    </citation>
    <scope>NUCLEOTIDE SEQUENCE [LARGE SCALE GENOMIC DNA]</scope>
</reference>
<sequence>MDIQLRESKKNIFPKSLLFILLLALLFIPGYLCFKIFIIKDKEVVVNEDTEQEEPIIEEEVEEEVPPPGPPEEILQVIEGQQAYIVVPSVIDETNSPTLIL</sequence>